<evidence type="ECO:0000313" key="2">
    <source>
        <dbReference type="Proteomes" id="UP001144313"/>
    </source>
</evidence>
<reference evidence="1" key="1">
    <citation type="submission" date="2022-12" db="EMBL/GenBank/DDBJ databases">
        <title>Reference genome sequencing for broad-spectrum identification of bacterial and archaeal isolates by mass spectrometry.</title>
        <authorList>
            <person name="Sekiguchi Y."/>
            <person name="Tourlousse D.M."/>
        </authorList>
    </citation>
    <scope>NUCLEOTIDE SEQUENCE</scope>
    <source>
        <strain evidence="1">LLR39Z86</strain>
    </source>
</reference>
<protein>
    <submittedName>
        <fullName evidence="1">Uncharacterized protein</fullName>
    </submittedName>
</protein>
<keyword evidence="2" id="KW-1185">Reference proteome</keyword>
<dbReference type="AlphaFoldDB" id="A0A9W6GC51"/>
<organism evidence="1 2">
    <name type="scientific">Glycomyces algeriensis</name>
    <dbReference type="NCBI Taxonomy" id="256037"/>
    <lineage>
        <taxon>Bacteria</taxon>
        <taxon>Bacillati</taxon>
        <taxon>Actinomycetota</taxon>
        <taxon>Actinomycetes</taxon>
        <taxon>Glycomycetales</taxon>
        <taxon>Glycomycetaceae</taxon>
        <taxon>Glycomyces</taxon>
    </lineage>
</organism>
<evidence type="ECO:0000313" key="1">
    <source>
        <dbReference type="EMBL" id="GLI43973.1"/>
    </source>
</evidence>
<dbReference type="Proteomes" id="UP001144313">
    <property type="component" value="Unassembled WGS sequence"/>
</dbReference>
<gene>
    <name evidence="1" type="ORF">GALLR39Z86_38230</name>
</gene>
<name>A0A9W6GC51_9ACTN</name>
<proteinExistence type="predicted"/>
<sequence length="55" mass="5493">MGDRAAEGPGGGALGVDVDPLVVAGGVGERVDAVLLDREPLAGRLGAQDIRKIRG</sequence>
<comment type="caution">
    <text evidence="1">The sequence shown here is derived from an EMBL/GenBank/DDBJ whole genome shotgun (WGS) entry which is preliminary data.</text>
</comment>
<accession>A0A9W6GC51</accession>
<dbReference type="EMBL" id="BSDT01000001">
    <property type="protein sequence ID" value="GLI43973.1"/>
    <property type="molecule type" value="Genomic_DNA"/>
</dbReference>